<gene>
    <name evidence="1" type="ORF">AADG42_17965</name>
</gene>
<protein>
    <submittedName>
        <fullName evidence="1">Uncharacterized protein</fullName>
    </submittedName>
</protein>
<reference evidence="1 2" key="1">
    <citation type="submission" date="2024-04" db="EMBL/GenBank/DDBJ databases">
        <title>Isolation of an actinomycete strain from pig manure.</title>
        <authorList>
            <person name="Gong T."/>
            <person name="Yu Z."/>
            <person name="An M."/>
            <person name="Wei C."/>
            <person name="Yang W."/>
            <person name="Liu L."/>
        </authorList>
    </citation>
    <scope>NUCLEOTIDE SEQUENCE [LARGE SCALE GENOMIC DNA]</scope>
    <source>
        <strain evidence="1 2">ZF39</strain>
    </source>
</reference>
<dbReference type="Proteomes" id="UP001442841">
    <property type="component" value="Chromosome"/>
</dbReference>
<evidence type="ECO:0000313" key="2">
    <source>
        <dbReference type="Proteomes" id="UP001442841"/>
    </source>
</evidence>
<proteinExistence type="predicted"/>
<dbReference type="SUPFAM" id="SSF52540">
    <property type="entry name" value="P-loop containing nucleoside triphosphate hydrolases"/>
    <property type="match status" value="1"/>
</dbReference>
<name>A0ABZ3FSQ3_9ACTN</name>
<keyword evidence="2" id="KW-1185">Reference proteome</keyword>
<evidence type="ECO:0000313" key="1">
    <source>
        <dbReference type="EMBL" id="XAN09121.1"/>
    </source>
</evidence>
<organism evidence="1 2">
    <name type="scientific">Ammonicoccus fulvus</name>
    <dbReference type="NCBI Taxonomy" id="3138240"/>
    <lineage>
        <taxon>Bacteria</taxon>
        <taxon>Bacillati</taxon>
        <taxon>Actinomycetota</taxon>
        <taxon>Actinomycetes</taxon>
        <taxon>Propionibacteriales</taxon>
        <taxon>Propionibacteriaceae</taxon>
        <taxon>Ammonicoccus</taxon>
    </lineage>
</organism>
<dbReference type="EMBL" id="CP154795">
    <property type="protein sequence ID" value="XAN09121.1"/>
    <property type="molecule type" value="Genomic_DNA"/>
</dbReference>
<sequence length="247" mass="26239">MTTTAVGLARCWPGDTLLVDADRQPSQSVLAGFLNGAPAGGRGLTGLARVHRERRFLADEIPRHCVPLGDEADHRRLFLAGFAHPGSAGLFVPIWPALTQGLERFRASGFTVIVDAGRISDGLPGPLLAAADVVLLVTRTHLRALAGLRLHLPVVTERLAALATGTELGLLLIGEGQPYSGSEISRQFGLAVWGTIPHQPKQAAVWSDGVPPPSRFHRSPLVQGIRATIATLRTGSSPAVERPEVKH</sequence>
<accession>A0ABZ3FSQ3</accession>
<dbReference type="RefSeq" id="WP_425310564.1">
    <property type="nucleotide sequence ID" value="NZ_CP154795.1"/>
</dbReference>
<dbReference type="Gene3D" id="3.40.50.300">
    <property type="entry name" value="P-loop containing nucleotide triphosphate hydrolases"/>
    <property type="match status" value="1"/>
</dbReference>
<dbReference type="InterPro" id="IPR027417">
    <property type="entry name" value="P-loop_NTPase"/>
</dbReference>